<comment type="caution">
    <text evidence="2">The sequence shown here is derived from an EMBL/GenBank/DDBJ whole genome shotgun (WGS) entry which is preliminary data.</text>
</comment>
<dbReference type="EMBL" id="JAVFKD010000004">
    <property type="protein sequence ID" value="KAK5996063.1"/>
    <property type="molecule type" value="Genomic_DNA"/>
</dbReference>
<accession>A0ABR0SVB6</accession>
<proteinExistence type="predicted"/>
<evidence type="ECO:0000256" key="1">
    <source>
        <dbReference type="SAM" id="SignalP"/>
    </source>
</evidence>
<gene>
    <name evidence="2" type="ORF">PT974_04490</name>
</gene>
<evidence type="ECO:0000313" key="3">
    <source>
        <dbReference type="Proteomes" id="UP001338125"/>
    </source>
</evidence>
<feature type="signal peptide" evidence="1">
    <location>
        <begin position="1"/>
        <end position="22"/>
    </location>
</feature>
<protein>
    <submittedName>
        <fullName evidence="2">Uncharacterized protein</fullName>
    </submittedName>
</protein>
<keyword evidence="3" id="KW-1185">Reference proteome</keyword>
<organism evidence="2 3">
    <name type="scientific">Cladobotryum mycophilum</name>
    <dbReference type="NCBI Taxonomy" id="491253"/>
    <lineage>
        <taxon>Eukaryota</taxon>
        <taxon>Fungi</taxon>
        <taxon>Dikarya</taxon>
        <taxon>Ascomycota</taxon>
        <taxon>Pezizomycotina</taxon>
        <taxon>Sordariomycetes</taxon>
        <taxon>Hypocreomycetidae</taxon>
        <taxon>Hypocreales</taxon>
        <taxon>Hypocreaceae</taxon>
        <taxon>Cladobotryum</taxon>
    </lineage>
</organism>
<feature type="chain" id="PRO_5045318417" evidence="1">
    <location>
        <begin position="23"/>
        <end position="184"/>
    </location>
</feature>
<keyword evidence="1" id="KW-0732">Signal</keyword>
<dbReference type="Proteomes" id="UP001338125">
    <property type="component" value="Unassembled WGS sequence"/>
</dbReference>
<sequence>MLFKYFLAFAATGLINHGLADGGRPCGLKIARCPQGNVCVPDNPKCTDLNRCRGTCTPDHCSRPCGFKIAPCPQDMACIPNSPACTDLNNCLGTCTTLRKYPPCGGHRPDPPQCDKQSVCIDDLRVPGSCGMKCDAPGICVSKKVSTCGGIAGRRCPKGLDCYDDPRDECDPTKGGRDCTGICL</sequence>
<name>A0ABR0SVB6_9HYPO</name>
<reference evidence="2 3" key="1">
    <citation type="submission" date="2024-01" db="EMBL/GenBank/DDBJ databases">
        <title>Complete genome of Cladobotryum mycophilum ATHUM6906.</title>
        <authorList>
            <person name="Christinaki A.C."/>
            <person name="Myridakis A.I."/>
            <person name="Kouvelis V.N."/>
        </authorList>
    </citation>
    <scope>NUCLEOTIDE SEQUENCE [LARGE SCALE GENOMIC DNA]</scope>
    <source>
        <strain evidence="2 3">ATHUM6906</strain>
    </source>
</reference>
<evidence type="ECO:0000313" key="2">
    <source>
        <dbReference type="EMBL" id="KAK5996063.1"/>
    </source>
</evidence>